<evidence type="ECO:0000313" key="3">
    <source>
        <dbReference type="Proteomes" id="UP000094070"/>
    </source>
</evidence>
<sequence>MDTRKRLRFFIWCTVVFIIMASWLYVWKEKTEPASERAAFVVAKRQILNSANTYRQNWLLNKQPSMMGVDGVDIQFTKQGWPVMLKNDRIDCAKWLSLLWPDENVFGKKYSVIDMRDDSKLTSCEYIFTGGVVLDLHLINMAFGAEVNYP</sequence>
<dbReference type="RefSeq" id="WP_017026453.1">
    <property type="nucleotide sequence ID" value="NZ_AJYK02000020.1"/>
</dbReference>
<keyword evidence="3" id="KW-1185">Reference proteome</keyword>
<evidence type="ECO:0008006" key="4">
    <source>
        <dbReference type="Google" id="ProtNLM"/>
    </source>
</evidence>
<comment type="caution">
    <text evidence="2">The sequence shown here is derived from an EMBL/GenBank/DDBJ whole genome shotgun (WGS) entry which is preliminary data.</text>
</comment>
<dbReference type="OrthoDB" id="5918883at2"/>
<dbReference type="Proteomes" id="UP000094070">
    <property type="component" value="Unassembled WGS sequence"/>
</dbReference>
<keyword evidence="1" id="KW-0812">Transmembrane</keyword>
<dbReference type="eggNOG" id="ENOG5031NXT">
    <property type="taxonomic scope" value="Bacteria"/>
</dbReference>
<proteinExistence type="predicted"/>
<dbReference type="STRING" id="1188252.A1QC_05415"/>
<gene>
    <name evidence="2" type="ORF">A1QC_05415</name>
</gene>
<keyword evidence="1" id="KW-1133">Transmembrane helix</keyword>
<evidence type="ECO:0000313" key="2">
    <source>
        <dbReference type="EMBL" id="OEF28471.1"/>
    </source>
</evidence>
<reference evidence="2 3" key="1">
    <citation type="journal article" date="2012" name="Science">
        <title>Ecological populations of bacteria act as socially cohesive units of antibiotic production and resistance.</title>
        <authorList>
            <person name="Cordero O.X."/>
            <person name="Wildschutte H."/>
            <person name="Kirkup B."/>
            <person name="Proehl S."/>
            <person name="Ngo L."/>
            <person name="Hussain F."/>
            <person name="Le Roux F."/>
            <person name="Mincer T."/>
            <person name="Polz M.F."/>
        </authorList>
    </citation>
    <scope>NUCLEOTIDE SEQUENCE [LARGE SCALE GENOMIC DNA]</scope>
    <source>
        <strain evidence="2 3">1S-45</strain>
    </source>
</reference>
<accession>A0A1E5E564</accession>
<dbReference type="EMBL" id="AJYK02000020">
    <property type="protein sequence ID" value="OEF28471.1"/>
    <property type="molecule type" value="Genomic_DNA"/>
</dbReference>
<evidence type="ECO:0000256" key="1">
    <source>
        <dbReference type="SAM" id="Phobius"/>
    </source>
</evidence>
<protein>
    <recommendedName>
        <fullName evidence="4">MSHA biogenesis protein MshF</fullName>
    </recommendedName>
</protein>
<keyword evidence="1" id="KW-0472">Membrane</keyword>
<name>A0A1E5E564_9VIBR</name>
<dbReference type="AlphaFoldDB" id="A0A1E5E564"/>
<organism evidence="2 3">
    <name type="scientific">Vibrio rumoiensis 1S-45</name>
    <dbReference type="NCBI Taxonomy" id="1188252"/>
    <lineage>
        <taxon>Bacteria</taxon>
        <taxon>Pseudomonadati</taxon>
        <taxon>Pseudomonadota</taxon>
        <taxon>Gammaproteobacteria</taxon>
        <taxon>Vibrionales</taxon>
        <taxon>Vibrionaceae</taxon>
        <taxon>Vibrio</taxon>
    </lineage>
</organism>
<feature type="transmembrane region" description="Helical" evidence="1">
    <location>
        <begin position="7"/>
        <end position="27"/>
    </location>
</feature>